<sequence length="166" mass="19246">MSDSLRPQRQQPTRLPHPWDSAGIETVCTESLKRGRKRGPRVPRDTNMDFQRDQLPVACGEAKGILYKEKMKKGSSEKCIKDKNGKWFTLKEFEDEGGHRASKNWKQSVRCGGWPLKNLIQEGFLPNPSRKRKKVTISFCLTYHIVDFPSLWLYFIVSKLTNYDEA</sequence>
<reference evidence="1" key="3">
    <citation type="submission" date="2025-09" db="UniProtKB">
        <authorList>
            <consortium name="Ensembl"/>
        </authorList>
    </citation>
    <scope>IDENTIFICATION</scope>
</reference>
<name>A0AC11DLY5_SHEEP</name>
<dbReference type="Ensembl" id="ENSOART00020050301.1">
    <property type="protein sequence ID" value="ENSOARP00020046612.1"/>
    <property type="gene ID" value="ENSOARG00020037548.1"/>
</dbReference>
<accession>A0AC11DLY5</accession>
<protein>
    <submittedName>
        <fullName evidence="1">Uncharacterized protein</fullName>
    </submittedName>
</protein>
<reference evidence="1" key="1">
    <citation type="submission" date="2020-11" db="EMBL/GenBank/DDBJ databases">
        <authorList>
            <person name="Davenport K.M."/>
            <person name="Bickhart D.M."/>
            <person name="Smith T.P.L."/>
            <person name="Murdoch B.M."/>
            <person name="Rosen B.D."/>
        </authorList>
    </citation>
    <scope>NUCLEOTIDE SEQUENCE [LARGE SCALE GENOMIC DNA]</scope>
    <source>
        <strain evidence="1">OAR_USU_Benz2616</strain>
    </source>
</reference>
<evidence type="ECO:0000313" key="1">
    <source>
        <dbReference type="Ensembl" id="ENSOARP00020046612.1"/>
    </source>
</evidence>
<organism evidence="1">
    <name type="scientific">Ovis aries</name>
    <name type="common">Sheep</name>
    <dbReference type="NCBI Taxonomy" id="9940"/>
    <lineage>
        <taxon>Eukaryota</taxon>
        <taxon>Metazoa</taxon>
        <taxon>Chordata</taxon>
        <taxon>Craniata</taxon>
        <taxon>Vertebrata</taxon>
        <taxon>Euteleostomi</taxon>
        <taxon>Mammalia</taxon>
        <taxon>Eutheria</taxon>
        <taxon>Laurasiatheria</taxon>
        <taxon>Artiodactyla</taxon>
        <taxon>Ruminantia</taxon>
        <taxon>Pecora</taxon>
        <taxon>Bovidae</taxon>
        <taxon>Caprinae</taxon>
        <taxon>Ovis</taxon>
    </lineage>
</organism>
<reference evidence="1" key="2">
    <citation type="submission" date="2025-08" db="UniProtKB">
        <authorList>
            <consortium name="Ensembl"/>
        </authorList>
    </citation>
    <scope>IDENTIFICATION</scope>
</reference>
<proteinExistence type="predicted"/>